<name>A0A166W939_9AGAM</name>
<dbReference type="AlphaFoldDB" id="A0A166W939"/>
<keyword evidence="4" id="KW-1185">Reference proteome</keyword>
<dbReference type="EMBL" id="KV417482">
    <property type="protein sequence ID" value="KZP33508.1"/>
    <property type="molecule type" value="Genomic_DNA"/>
</dbReference>
<feature type="region of interest" description="Disordered" evidence="2">
    <location>
        <begin position="563"/>
        <end position="741"/>
    </location>
</feature>
<feature type="compositionally biased region" description="Polar residues" evidence="2">
    <location>
        <begin position="157"/>
        <end position="176"/>
    </location>
</feature>
<evidence type="ECO:0000313" key="4">
    <source>
        <dbReference type="Proteomes" id="UP000076532"/>
    </source>
</evidence>
<feature type="region of interest" description="Disordered" evidence="2">
    <location>
        <begin position="250"/>
        <end position="391"/>
    </location>
</feature>
<evidence type="ECO:0000256" key="1">
    <source>
        <dbReference type="SAM" id="Coils"/>
    </source>
</evidence>
<evidence type="ECO:0000313" key="3">
    <source>
        <dbReference type="EMBL" id="KZP33508.1"/>
    </source>
</evidence>
<sequence>MATHHSSPPQSLPSFAQAFSSSSLSNIHAAGNSLPPIQARPSFERFNHHPSPSSREHSRNASIERAPPPSHKRARDDEETSASHSGSDRASPVRIKEEEDHDMPDASPPPPPPPPASRMTLSRPSIDMGSTGSPMPGFLGPPSKKRRTTVTGGPHALNTNIHRAPSQDANGGNTTPISPSVISPAVMGFTIGRDEAAIEQVRSMLTVKQKQKALIEQRRGSVAGILGAQPNHASLLAEQRRGSVAGILTVTPSGNSPRAPGVTRLSAGIVNNHTTKRRSPKAGSTITRRAPPTDLCPPTPSPTILSVPLTASHPPVQIQSATPPESAANQLPPPPISFARRRASQFGPGAAKAKPSDIVISPRDAHPPGQLTPHIQSAPPIPQGQSSGDSSRFAAMTIPRLPTAMDDGHQVQRVTSGRVPPTPTGLTMHRGHSASNAGGPGMASVPISASLVPPTPTSLHRPGYTGGKSAFLAPFEVFYDALNDAKQMKTWLEDQLQKSQALMQTLRHQQEHMEETIDRAVERRMRGVTDEVTNLHTRVEELEGALRLARSEEQMNIEAAMHRRSSIDPFANGKVKAPRGSAARMNGFPPTPDPPAVGYQFPPPPDPAPPPSIAKSPSVRRPEVDRRVSSPGWGHDAGPSHSVSASRYEPPRPQAQVRGQSPSPNGAARRVPAPAGAKNSPQAPPPQRPHRLRSSSSAAEMNGMAGVEETGPPSAPTGRRRRDSVAMSPPVDVRRPLAEEG</sequence>
<feature type="region of interest" description="Disordered" evidence="2">
    <location>
        <begin position="1"/>
        <end position="176"/>
    </location>
</feature>
<reference evidence="3 4" key="1">
    <citation type="journal article" date="2016" name="Mol. Biol. Evol.">
        <title>Comparative Genomics of Early-Diverging Mushroom-Forming Fungi Provides Insights into the Origins of Lignocellulose Decay Capabilities.</title>
        <authorList>
            <person name="Nagy L.G."/>
            <person name="Riley R."/>
            <person name="Tritt A."/>
            <person name="Adam C."/>
            <person name="Daum C."/>
            <person name="Floudas D."/>
            <person name="Sun H."/>
            <person name="Yadav J.S."/>
            <person name="Pangilinan J."/>
            <person name="Larsson K.H."/>
            <person name="Matsuura K."/>
            <person name="Barry K."/>
            <person name="Labutti K."/>
            <person name="Kuo R."/>
            <person name="Ohm R.A."/>
            <person name="Bhattacharya S.S."/>
            <person name="Shirouzu T."/>
            <person name="Yoshinaga Y."/>
            <person name="Martin F.M."/>
            <person name="Grigoriev I.V."/>
            <person name="Hibbett D.S."/>
        </authorList>
    </citation>
    <scope>NUCLEOTIDE SEQUENCE [LARGE SCALE GENOMIC DNA]</scope>
    <source>
        <strain evidence="3 4">CBS 109695</strain>
    </source>
</reference>
<feature type="compositionally biased region" description="Low complexity" evidence="2">
    <location>
        <begin position="666"/>
        <end position="677"/>
    </location>
</feature>
<organism evidence="3 4">
    <name type="scientific">Athelia psychrophila</name>
    <dbReference type="NCBI Taxonomy" id="1759441"/>
    <lineage>
        <taxon>Eukaryota</taxon>
        <taxon>Fungi</taxon>
        <taxon>Dikarya</taxon>
        <taxon>Basidiomycota</taxon>
        <taxon>Agaricomycotina</taxon>
        <taxon>Agaricomycetes</taxon>
        <taxon>Agaricomycetidae</taxon>
        <taxon>Atheliales</taxon>
        <taxon>Atheliaceae</taxon>
        <taxon>Athelia</taxon>
    </lineage>
</organism>
<feature type="compositionally biased region" description="Polar residues" evidence="2">
    <location>
        <begin position="317"/>
        <end position="329"/>
    </location>
</feature>
<keyword evidence="1" id="KW-0175">Coiled coil</keyword>
<gene>
    <name evidence="3" type="ORF">FIBSPDRAFT_943306</name>
</gene>
<feature type="compositionally biased region" description="Low complexity" evidence="2">
    <location>
        <begin position="12"/>
        <end position="25"/>
    </location>
</feature>
<dbReference type="OrthoDB" id="2138242at2759"/>
<protein>
    <submittedName>
        <fullName evidence="3">Uncharacterized protein</fullName>
    </submittedName>
</protein>
<feature type="compositionally biased region" description="Basic and acidic residues" evidence="2">
    <location>
        <begin position="732"/>
        <end position="741"/>
    </location>
</feature>
<dbReference type="Proteomes" id="UP000076532">
    <property type="component" value="Unassembled WGS sequence"/>
</dbReference>
<feature type="compositionally biased region" description="Polar residues" evidence="2">
    <location>
        <begin position="119"/>
        <end position="133"/>
    </location>
</feature>
<feature type="compositionally biased region" description="Pro residues" evidence="2">
    <location>
        <begin position="589"/>
        <end position="612"/>
    </location>
</feature>
<feature type="coiled-coil region" evidence="1">
    <location>
        <begin position="496"/>
        <end position="552"/>
    </location>
</feature>
<proteinExistence type="predicted"/>
<evidence type="ECO:0000256" key="2">
    <source>
        <dbReference type="SAM" id="MobiDB-lite"/>
    </source>
</evidence>
<accession>A0A166W939</accession>
<feature type="compositionally biased region" description="Pro residues" evidence="2">
    <location>
        <begin position="106"/>
        <end position="116"/>
    </location>
</feature>